<dbReference type="Proteomes" id="UP000483379">
    <property type="component" value="Unassembled WGS sequence"/>
</dbReference>
<dbReference type="Pfam" id="PF00724">
    <property type="entry name" value="Oxidored_FMN"/>
    <property type="match status" value="1"/>
</dbReference>
<accession>A0A6M0K4G6</accession>
<sequence length="370" mass="40266">MSDQTDHDLFQPCPLGDLTLPNRIVMAPLTRSRAGEGDVPTPLMATYYAQRATAGLIISEASQVSPQGKGYIQTPGIYSDAQVAAWRQVTEAVHGHHGRIFIQLWHVGRISHPDLQEGGALPVAPSAIKANGQVFTGKGMVDMVTPRALELDEIPGIVADYRRAAENARAAGFDGVEIHAANGYLLDQFLRDGSNRRDDAYGGSVENRARLLLEVVDTVLEVWDKGRVGVRIAPLSPVHDMEDSDPESLFSYVAEQLSERGIGYLHVVEGVTGGPRETGHPFKLSQLRELFQGTYIGNNGYTRDLALETRAANAADLIAFGKLFIANPDLVERLRRDVPLNTPDEATFYGGDAHGYSDYTFLDGTTGHCL</sequence>
<dbReference type="GO" id="GO:0005829">
    <property type="term" value="C:cytosol"/>
    <property type="evidence" value="ECO:0007669"/>
    <property type="project" value="UniProtKB-ARBA"/>
</dbReference>
<comment type="similarity">
    <text evidence="2">Belongs to the NADH:flavin oxidoreductase/NADH oxidase family.</text>
</comment>
<dbReference type="AlphaFoldDB" id="A0A6M0K4G6"/>
<feature type="domain" description="NADH:flavin oxidoreductase/NADH oxidase N-terminal" evidence="4">
    <location>
        <begin position="8"/>
        <end position="341"/>
    </location>
</feature>
<dbReference type="RefSeq" id="WP_164454922.1">
    <property type="nucleotide sequence ID" value="NZ_JAAIJQ010000083.1"/>
</dbReference>
<evidence type="ECO:0000256" key="1">
    <source>
        <dbReference type="ARBA" id="ARBA00001917"/>
    </source>
</evidence>
<name>A0A6M0K4G6_9GAMM</name>
<evidence type="ECO:0000313" key="6">
    <source>
        <dbReference type="Proteomes" id="UP000483379"/>
    </source>
</evidence>
<dbReference type="GO" id="GO:0010181">
    <property type="term" value="F:FMN binding"/>
    <property type="evidence" value="ECO:0007669"/>
    <property type="project" value="InterPro"/>
</dbReference>
<dbReference type="PANTHER" id="PTHR22893">
    <property type="entry name" value="NADH OXIDOREDUCTASE-RELATED"/>
    <property type="match status" value="1"/>
</dbReference>
<protein>
    <submittedName>
        <fullName evidence="5">Alkene reductase</fullName>
    </submittedName>
</protein>
<dbReference type="InterPro" id="IPR013785">
    <property type="entry name" value="Aldolase_TIM"/>
</dbReference>
<dbReference type="SUPFAM" id="SSF51395">
    <property type="entry name" value="FMN-linked oxidoreductases"/>
    <property type="match status" value="1"/>
</dbReference>
<organism evidence="5 6">
    <name type="scientific">Thiorhodococcus minor</name>
    <dbReference type="NCBI Taxonomy" id="57489"/>
    <lineage>
        <taxon>Bacteria</taxon>
        <taxon>Pseudomonadati</taxon>
        <taxon>Pseudomonadota</taxon>
        <taxon>Gammaproteobacteria</taxon>
        <taxon>Chromatiales</taxon>
        <taxon>Chromatiaceae</taxon>
        <taxon>Thiorhodococcus</taxon>
    </lineage>
</organism>
<dbReference type="PANTHER" id="PTHR22893:SF98">
    <property type="entry name" value="OXIDOREDUCTASE"/>
    <property type="match status" value="1"/>
</dbReference>
<dbReference type="Gene3D" id="3.20.20.70">
    <property type="entry name" value="Aldolase class I"/>
    <property type="match status" value="1"/>
</dbReference>
<evidence type="ECO:0000256" key="3">
    <source>
        <dbReference type="ARBA" id="ARBA00023002"/>
    </source>
</evidence>
<evidence type="ECO:0000259" key="4">
    <source>
        <dbReference type="Pfam" id="PF00724"/>
    </source>
</evidence>
<gene>
    <name evidence="5" type="ORF">G3446_20880</name>
</gene>
<dbReference type="EMBL" id="JAAIJQ010000083">
    <property type="protein sequence ID" value="NEV64309.1"/>
    <property type="molecule type" value="Genomic_DNA"/>
</dbReference>
<comment type="cofactor">
    <cofactor evidence="1">
        <name>FMN</name>
        <dbReference type="ChEBI" id="CHEBI:58210"/>
    </cofactor>
</comment>
<dbReference type="InterPro" id="IPR001155">
    <property type="entry name" value="OxRdtase_FMN_N"/>
</dbReference>
<dbReference type="NCBIfam" id="NF007899">
    <property type="entry name" value="PRK10605.1"/>
    <property type="match status" value="1"/>
</dbReference>
<evidence type="ECO:0000313" key="5">
    <source>
        <dbReference type="EMBL" id="NEV64309.1"/>
    </source>
</evidence>
<keyword evidence="3" id="KW-0560">Oxidoreductase</keyword>
<dbReference type="CDD" id="cd02933">
    <property type="entry name" value="OYE_like_FMN"/>
    <property type="match status" value="1"/>
</dbReference>
<dbReference type="InterPro" id="IPR045247">
    <property type="entry name" value="Oye-like"/>
</dbReference>
<evidence type="ECO:0000256" key="2">
    <source>
        <dbReference type="ARBA" id="ARBA00005979"/>
    </source>
</evidence>
<dbReference type="FunFam" id="3.20.20.70:FF:000059">
    <property type="entry name" value="N-ethylmaleimide reductase, FMN-linked"/>
    <property type="match status" value="1"/>
</dbReference>
<reference evidence="5 6" key="1">
    <citation type="submission" date="2020-02" db="EMBL/GenBank/DDBJ databases">
        <title>Genome sequences of Thiorhodococcus mannitoliphagus and Thiorhodococcus minor, purple sulfur photosynthetic bacteria in the gammaproteobacterial family, Chromatiaceae.</title>
        <authorList>
            <person name="Aviles F.A."/>
            <person name="Meyer T.E."/>
            <person name="Kyndt J.A."/>
        </authorList>
    </citation>
    <scope>NUCLEOTIDE SEQUENCE [LARGE SCALE GENOMIC DNA]</scope>
    <source>
        <strain evidence="5 6">DSM 11518</strain>
    </source>
</reference>
<proteinExistence type="inferred from homology"/>
<keyword evidence="6" id="KW-1185">Reference proteome</keyword>
<dbReference type="GO" id="GO:0016628">
    <property type="term" value="F:oxidoreductase activity, acting on the CH-CH group of donors, NAD or NADP as acceptor"/>
    <property type="evidence" value="ECO:0007669"/>
    <property type="project" value="UniProtKB-ARBA"/>
</dbReference>
<comment type="caution">
    <text evidence="5">The sequence shown here is derived from an EMBL/GenBank/DDBJ whole genome shotgun (WGS) entry which is preliminary data.</text>
</comment>